<evidence type="ECO:0000313" key="2">
    <source>
        <dbReference type="EMBL" id="PIU73755.1"/>
    </source>
</evidence>
<dbReference type="EMBL" id="PEWA01000009">
    <property type="protein sequence ID" value="PIU73755.1"/>
    <property type="molecule type" value="Genomic_DNA"/>
</dbReference>
<name>A0A2M7AT07_9BACT</name>
<sequence length="272" mass="30748">MSPPDLSIIVLTWNTALITKKCVNTIIKNLKGVRYQIIVADNGSTDNTASIFSKRNDLTYFNTGSNFGFARGNNAALKYAHGQFLLFLNSDMELIDSSLTKMLAFLKKNLEIGAIGPSFLNPDLSPQGSVFPPQTISNAFREFWLNKPSYSKYVPQGNTPLPVWSISGGAILIRKKLFNKVGGWDQRYFFYFEDLELCRQIWANGFQVYFYPTCQVIHRHGSSGKSLAPSATQWHRLIPSSKLYHGVLYHTLLNLVIWSGQKWQKLVLGLKK</sequence>
<dbReference type="InterPro" id="IPR001173">
    <property type="entry name" value="Glyco_trans_2-like"/>
</dbReference>
<dbReference type="CDD" id="cd04186">
    <property type="entry name" value="GT_2_like_c"/>
    <property type="match status" value="1"/>
</dbReference>
<gene>
    <name evidence="2" type="ORF">COS78_00675</name>
</gene>
<evidence type="ECO:0000313" key="3">
    <source>
        <dbReference type="Proteomes" id="UP000231407"/>
    </source>
</evidence>
<accession>A0A2M7AT07</accession>
<organism evidence="2 3">
    <name type="scientific">Candidatus Shapirobacteria bacterium CG06_land_8_20_14_3_00_40_12</name>
    <dbReference type="NCBI Taxonomy" id="1974881"/>
    <lineage>
        <taxon>Bacteria</taxon>
        <taxon>Candidatus Shapironibacteriota</taxon>
    </lineage>
</organism>
<feature type="domain" description="Glycosyltransferase 2-like" evidence="1">
    <location>
        <begin position="7"/>
        <end position="181"/>
    </location>
</feature>
<dbReference type="Pfam" id="PF00535">
    <property type="entry name" value="Glycos_transf_2"/>
    <property type="match status" value="1"/>
</dbReference>
<reference evidence="3" key="1">
    <citation type="submission" date="2017-09" db="EMBL/GenBank/DDBJ databases">
        <title>Depth-based differentiation of microbial function through sediment-hosted aquifers and enrichment of novel symbionts in the deep terrestrial subsurface.</title>
        <authorList>
            <person name="Probst A.J."/>
            <person name="Ladd B."/>
            <person name="Jarett J.K."/>
            <person name="Geller-Mcgrath D.E."/>
            <person name="Sieber C.M.K."/>
            <person name="Emerson J.B."/>
            <person name="Anantharaman K."/>
            <person name="Thomas B.C."/>
            <person name="Malmstrom R."/>
            <person name="Stieglmeier M."/>
            <person name="Klingl A."/>
            <person name="Woyke T."/>
            <person name="Ryan C.M."/>
            <person name="Banfield J.F."/>
        </authorList>
    </citation>
    <scope>NUCLEOTIDE SEQUENCE [LARGE SCALE GENOMIC DNA]</scope>
</reference>
<dbReference type="Gene3D" id="3.90.550.10">
    <property type="entry name" value="Spore Coat Polysaccharide Biosynthesis Protein SpsA, Chain A"/>
    <property type="match status" value="1"/>
</dbReference>
<dbReference type="SUPFAM" id="SSF53448">
    <property type="entry name" value="Nucleotide-diphospho-sugar transferases"/>
    <property type="match status" value="1"/>
</dbReference>
<dbReference type="PANTHER" id="PTHR43179">
    <property type="entry name" value="RHAMNOSYLTRANSFERASE WBBL"/>
    <property type="match status" value="1"/>
</dbReference>
<protein>
    <recommendedName>
        <fullName evidence="1">Glycosyltransferase 2-like domain-containing protein</fullName>
    </recommendedName>
</protein>
<evidence type="ECO:0000259" key="1">
    <source>
        <dbReference type="Pfam" id="PF00535"/>
    </source>
</evidence>
<dbReference type="PANTHER" id="PTHR43179:SF7">
    <property type="entry name" value="RHAMNOSYLTRANSFERASE WBBL"/>
    <property type="match status" value="1"/>
</dbReference>
<dbReference type="InterPro" id="IPR029044">
    <property type="entry name" value="Nucleotide-diphossugar_trans"/>
</dbReference>
<proteinExistence type="predicted"/>
<dbReference type="Proteomes" id="UP000231407">
    <property type="component" value="Unassembled WGS sequence"/>
</dbReference>
<dbReference type="AlphaFoldDB" id="A0A2M7AT07"/>
<comment type="caution">
    <text evidence="2">The sequence shown here is derived from an EMBL/GenBank/DDBJ whole genome shotgun (WGS) entry which is preliminary data.</text>
</comment>